<dbReference type="SMART" id="SM00418">
    <property type="entry name" value="HTH_ARSR"/>
    <property type="match status" value="1"/>
</dbReference>
<evidence type="ECO:0000313" key="2">
    <source>
        <dbReference type="EMBL" id="GBQ82177.1"/>
    </source>
</evidence>
<sequence>MRKGKGQEKRMKQYEHPPAEAFRLTAILHALSDPYRLSIVQKLSVLQPQPCAPLQGGRPKSSVSHHFSVLRKAGLVRTVVVGVNHMNSLRDAELEARFPGLLKTILDAAARSEGLPAQD</sequence>
<name>A0ABQ0PV05_9PROT</name>
<dbReference type="Gene3D" id="1.10.10.10">
    <property type="entry name" value="Winged helix-like DNA-binding domain superfamily/Winged helix DNA-binding domain"/>
    <property type="match status" value="1"/>
</dbReference>
<dbReference type="Proteomes" id="UP001065047">
    <property type="component" value="Unassembled WGS sequence"/>
</dbReference>
<dbReference type="PRINTS" id="PR00778">
    <property type="entry name" value="HTHARSR"/>
</dbReference>
<dbReference type="InterPro" id="IPR011991">
    <property type="entry name" value="ArsR-like_HTH"/>
</dbReference>
<dbReference type="CDD" id="cd00090">
    <property type="entry name" value="HTH_ARSR"/>
    <property type="match status" value="1"/>
</dbReference>
<comment type="caution">
    <text evidence="2">The sequence shown here is derived from an EMBL/GenBank/DDBJ whole genome shotgun (WGS) entry which is preliminary data.</text>
</comment>
<feature type="domain" description="HTH arsR-type" evidence="1">
    <location>
        <begin position="26"/>
        <end position="103"/>
    </location>
</feature>
<evidence type="ECO:0000313" key="3">
    <source>
        <dbReference type="Proteomes" id="UP001065047"/>
    </source>
</evidence>
<dbReference type="InterPro" id="IPR036390">
    <property type="entry name" value="WH_DNA-bd_sf"/>
</dbReference>
<protein>
    <submittedName>
        <fullName evidence="2">ArsR family transcriptional regulator</fullName>
    </submittedName>
</protein>
<reference evidence="2" key="1">
    <citation type="submission" date="2013-04" db="EMBL/GenBank/DDBJ databases">
        <title>The genome sequencing project of 58 acetic acid bacteria.</title>
        <authorList>
            <person name="Okamoto-Kainuma A."/>
            <person name="Ishikawa M."/>
            <person name="Umino S."/>
            <person name="Koizumi Y."/>
            <person name="Shiwa Y."/>
            <person name="Yoshikawa H."/>
            <person name="Matsutani M."/>
            <person name="Matsushita K."/>
        </authorList>
    </citation>
    <scope>NUCLEOTIDE SEQUENCE</scope>
    <source>
        <strain evidence="2">DSM 14337</strain>
    </source>
</reference>
<dbReference type="InterPro" id="IPR001845">
    <property type="entry name" value="HTH_ArsR_DNA-bd_dom"/>
</dbReference>
<organism evidence="2 3">
    <name type="scientific">Acetobacter malorum DSM 14337</name>
    <dbReference type="NCBI Taxonomy" id="1307910"/>
    <lineage>
        <taxon>Bacteria</taxon>
        <taxon>Pseudomonadati</taxon>
        <taxon>Pseudomonadota</taxon>
        <taxon>Alphaproteobacteria</taxon>
        <taxon>Acetobacterales</taxon>
        <taxon>Acetobacteraceae</taxon>
        <taxon>Acetobacter</taxon>
    </lineage>
</organism>
<proteinExistence type="predicted"/>
<dbReference type="Pfam" id="PF12840">
    <property type="entry name" value="HTH_20"/>
    <property type="match status" value="1"/>
</dbReference>
<gene>
    <name evidence="2" type="ORF">AA14337_2262</name>
</gene>
<keyword evidence="3" id="KW-1185">Reference proteome</keyword>
<dbReference type="SUPFAM" id="SSF46785">
    <property type="entry name" value="Winged helix' DNA-binding domain"/>
    <property type="match status" value="1"/>
</dbReference>
<evidence type="ECO:0000259" key="1">
    <source>
        <dbReference type="SMART" id="SM00418"/>
    </source>
</evidence>
<accession>A0ABQ0PV05</accession>
<dbReference type="InterPro" id="IPR036388">
    <property type="entry name" value="WH-like_DNA-bd_sf"/>
</dbReference>
<dbReference type="EMBL" id="BAPF01000030">
    <property type="protein sequence ID" value="GBQ82177.1"/>
    <property type="molecule type" value="Genomic_DNA"/>
</dbReference>